<gene>
    <name evidence="1" type="ORF">M6D93_04155</name>
</gene>
<name>A0ABY4R1L8_9ACTN</name>
<reference evidence="1" key="2">
    <citation type="submission" date="2022-05" db="EMBL/GenBank/DDBJ databases">
        <authorList>
            <person name="Kim J.-S."/>
            <person name="Lee K."/>
            <person name="Suh M."/>
            <person name="Eom M."/>
            <person name="Kim J.-S."/>
            <person name="Kim D.-S."/>
            <person name="Ko S.-H."/>
            <person name="Shin Y."/>
            <person name="Lee J.-S."/>
        </authorList>
    </citation>
    <scope>NUCLEOTIDE SEQUENCE</scope>
    <source>
        <strain evidence="1">N237</strain>
    </source>
</reference>
<accession>A0ABY4R1L8</accession>
<evidence type="ECO:0000313" key="1">
    <source>
        <dbReference type="EMBL" id="UQX89202.1"/>
    </source>
</evidence>
<keyword evidence="2" id="KW-1185">Reference proteome</keyword>
<reference evidence="1" key="1">
    <citation type="journal article" date="2018" name="Int. J. Syst. Evol. Microbiol.">
        <title>Jatrophihabitans telluris sp. nov., isolated from sediment soil of lava forest wetlands and the emended description of the genus Jatrophihabitans.</title>
        <authorList>
            <person name="Lee K.C."/>
            <person name="Suh M.K."/>
            <person name="Eom M.K."/>
            <person name="Kim K.K."/>
            <person name="Kim J.S."/>
            <person name="Kim D.S."/>
            <person name="Ko S.H."/>
            <person name="Shin Y.K."/>
            <person name="Lee J.S."/>
        </authorList>
    </citation>
    <scope>NUCLEOTIDE SEQUENCE</scope>
    <source>
        <strain evidence="1">N237</strain>
    </source>
</reference>
<dbReference type="EMBL" id="CP097332">
    <property type="protein sequence ID" value="UQX89202.1"/>
    <property type="molecule type" value="Genomic_DNA"/>
</dbReference>
<evidence type="ECO:0000313" key="2">
    <source>
        <dbReference type="Proteomes" id="UP001056336"/>
    </source>
</evidence>
<dbReference type="Proteomes" id="UP001056336">
    <property type="component" value="Chromosome"/>
</dbReference>
<dbReference type="RefSeq" id="WP_249773098.1">
    <property type="nucleotide sequence ID" value="NZ_CP097332.1"/>
</dbReference>
<organism evidence="1 2">
    <name type="scientific">Jatrophihabitans telluris</name>
    <dbReference type="NCBI Taxonomy" id="2038343"/>
    <lineage>
        <taxon>Bacteria</taxon>
        <taxon>Bacillati</taxon>
        <taxon>Actinomycetota</taxon>
        <taxon>Actinomycetes</taxon>
        <taxon>Jatrophihabitantales</taxon>
        <taxon>Jatrophihabitantaceae</taxon>
        <taxon>Jatrophihabitans</taxon>
    </lineage>
</organism>
<protein>
    <submittedName>
        <fullName evidence="1">Uncharacterized protein</fullName>
    </submittedName>
</protein>
<sequence>MTTKTDAKSEPVGDFILKHPQFEALPVDWDGGTLPSLIDGLFAAGINAVTAVRPSDATALAAQTLDCLMTQSSLLNQWDASFLVTRPLVVVDRQRAGAWRSSFGEDVTILKARAIACWEGLADAVTSVGADLLIVDSAMMLLGSPAPDGFLVDGWLRDTAVPVIATYQSFQTGPGVKTQNTAPEYADATVWVKYDERTGLTIVQPDQTKVTIECGLAMPDRSSLSISSEQVAQLAIVAARLTKTEVLPQTAFNLVKFAPSEVEAIVGQRSVEEIQRALEVHADRFSDEPPF</sequence>
<proteinExistence type="predicted"/>